<keyword evidence="3" id="KW-1185">Reference proteome</keyword>
<dbReference type="InterPro" id="IPR010281">
    <property type="entry name" value="DUF885"/>
</dbReference>
<evidence type="ECO:0000313" key="2">
    <source>
        <dbReference type="EMBL" id="SEQ75776.1"/>
    </source>
</evidence>
<gene>
    <name evidence="2" type="ORF">SAMN04488038_110100</name>
</gene>
<accession>A0A1H9IMJ7</accession>
<proteinExistence type="predicted"/>
<feature type="chain" id="PRO_5011795148" evidence="1">
    <location>
        <begin position="26"/>
        <end position="589"/>
    </location>
</feature>
<dbReference type="AlphaFoldDB" id="A0A1H9IMJ7"/>
<keyword evidence="1" id="KW-0732">Signal</keyword>
<dbReference type="EMBL" id="FOFS01000010">
    <property type="protein sequence ID" value="SEQ75776.1"/>
    <property type="molecule type" value="Genomic_DNA"/>
</dbReference>
<evidence type="ECO:0000313" key="3">
    <source>
        <dbReference type="Proteomes" id="UP000199233"/>
    </source>
</evidence>
<feature type="signal peptide" evidence="1">
    <location>
        <begin position="1"/>
        <end position="25"/>
    </location>
</feature>
<dbReference type="STRING" id="489703.SAMN04488038_110100"/>
<reference evidence="2 3" key="1">
    <citation type="submission" date="2016-10" db="EMBL/GenBank/DDBJ databases">
        <authorList>
            <person name="de Groot N.N."/>
        </authorList>
    </citation>
    <scope>NUCLEOTIDE SEQUENCE [LARGE SCALE GENOMIC DNA]</scope>
    <source>
        <strain evidence="2 3">DSM 25927</strain>
    </source>
</reference>
<protein>
    <submittedName>
        <fullName evidence="2">Uncharacterized conserved protein, DUF885 familyt</fullName>
    </submittedName>
</protein>
<dbReference type="Pfam" id="PF05960">
    <property type="entry name" value="DUF885"/>
    <property type="match status" value="1"/>
</dbReference>
<organism evidence="2 3">
    <name type="scientific">Solimonas aquatica</name>
    <dbReference type="NCBI Taxonomy" id="489703"/>
    <lineage>
        <taxon>Bacteria</taxon>
        <taxon>Pseudomonadati</taxon>
        <taxon>Pseudomonadota</taxon>
        <taxon>Gammaproteobacteria</taxon>
        <taxon>Nevskiales</taxon>
        <taxon>Nevskiaceae</taxon>
        <taxon>Solimonas</taxon>
    </lineage>
</organism>
<dbReference type="Proteomes" id="UP000199233">
    <property type="component" value="Unassembled WGS sequence"/>
</dbReference>
<name>A0A1H9IMJ7_9GAMM</name>
<evidence type="ECO:0000256" key="1">
    <source>
        <dbReference type="SAM" id="SignalP"/>
    </source>
</evidence>
<sequence>MGRLGKCIGMLLAGAMLLPTLPARSQDGAAARFAEQFGEAFLDHYWALHGEAAVAAGYYRYATQLPAPDADYRRRLDAFLRENLAALDAIPAAELGPALRSDQAVLRNQLRLELWQLHELRDWQWQPSQYNIADAFALLLDTPYADEDIRLREVSLRLAQVPAYYAAAQQALQNPSRVHTELAIQQNQGSLDVFGDGLLARVAQSGLDAHEQQLFAQRLRAARGAIEAYVRFLRALQPKLKTGGAAHDFRIGAALYEQGFAYQVQTGMSPAALHARAEQEWQQVHARMQQLSAQLWPKYFPGEAMPQGLKAVARMIARLSEQHAAPAEFYPQIQALIPRLEAWVTQQDLLTLDPSRPLQIRVMPAYQRGYSMASLAAPGPYDPTARTWYNVAALDDYSPAQAESFLREYNRWLMQILSIHEAVPGHYVQLIYANKSPSLIKSLFSNNAMVEGWAVYAERMMLESGWGGGEPEMELMYDKWRLRVIGNTLLDYGVHVQNMSETQALRLLRDEAFQDETEARGKWRRAQILGVQLSFYYAGFSAIYDYREHLKQELGERFDLKRFHESFLSYGSAPVALITQLMQPQDAAR</sequence>
<dbReference type="PANTHER" id="PTHR33361:SF15">
    <property type="entry name" value="DUF885 FAMILY LIPOPROTEIN"/>
    <property type="match status" value="1"/>
</dbReference>
<dbReference type="PANTHER" id="PTHR33361">
    <property type="entry name" value="GLR0591 PROTEIN"/>
    <property type="match status" value="1"/>
</dbReference>